<dbReference type="EC" id="3.6.1.7" evidence="2 4"/>
<organism evidence="7 8">
    <name type="scientific">Terrimicrobium sacchariphilum</name>
    <dbReference type="NCBI Taxonomy" id="690879"/>
    <lineage>
        <taxon>Bacteria</taxon>
        <taxon>Pseudomonadati</taxon>
        <taxon>Verrucomicrobiota</taxon>
        <taxon>Terrimicrobiia</taxon>
        <taxon>Terrimicrobiales</taxon>
        <taxon>Terrimicrobiaceae</taxon>
        <taxon>Terrimicrobium</taxon>
    </lineage>
</organism>
<dbReference type="Gene3D" id="3.30.70.100">
    <property type="match status" value="1"/>
</dbReference>
<dbReference type="EMBL" id="BDCO01000002">
    <property type="protein sequence ID" value="GAT31783.1"/>
    <property type="molecule type" value="Genomic_DNA"/>
</dbReference>
<dbReference type="Proteomes" id="UP000076023">
    <property type="component" value="Unassembled WGS sequence"/>
</dbReference>
<evidence type="ECO:0000256" key="3">
    <source>
        <dbReference type="ARBA" id="ARBA00047645"/>
    </source>
</evidence>
<dbReference type="InterPro" id="IPR001792">
    <property type="entry name" value="Acylphosphatase-like_dom"/>
</dbReference>
<evidence type="ECO:0000313" key="7">
    <source>
        <dbReference type="EMBL" id="GAT31783.1"/>
    </source>
</evidence>
<feature type="domain" description="Acylphosphatase-like" evidence="6">
    <location>
        <begin position="3"/>
        <end position="90"/>
    </location>
</feature>
<proteinExistence type="inferred from homology"/>
<dbReference type="PANTHER" id="PTHR47268">
    <property type="entry name" value="ACYLPHOSPHATASE"/>
    <property type="match status" value="1"/>
</dbReference>
<dbReference type="PROSITE" id="PS51160">
    <property type="entry name" value="ACYLPHOSPHATASE_3"/>
    <property type="match status" value="1"/>
</dbReference>
<dbReference type="STRING" id="690879.TSACC_2177"/>
<evidence type="ECO:0000256" key="5">
    <source>
        <dbReference type="RuleBase" id="RU004168"/>
    </source>
</evidence>
<comment type="caution">
    <text evidence="7">The sequence shown here is derived from an EMBL/GenBank/DDBJ whole genome shotgun (WGS) entry which is preliminary data.</text>
</comment>
<keyword evidence="8" id="KW-1185">Reference proteome</keyword>
<feature type="active site" evidence="4">
    <location>
        <position position="36"/>
    </location>
</feature>
<dbReference type="OrthoDB" id="9808093at2"/>
<dbReference type="RefSeq" id="WP_075077664.1">
    <property type="nucleotide sequence ID" value="NZ_BDCO01000002.1"/>
</dbReference>
<evidence type="ECO:0000256" key="1">
    <source>
        <dbReference type="ARBA" id="ARBA00005614"/>
    </source>
</evidence>
<dbReference type="InterPro" id="IPR020456">
    <property type="entry name" value="Acylphosphatase"/>
</dbReference>
<protein>
    <recommendedName>
        <fullName evidence="2 4">acylphosphatase</fullName>
        <ecNumber evidence="2 4">3.6.1.7</ecNumber>
    </recommendedName>
</protein>
<reference evidence="8" key="1">
    <citation type="journal article" date="2017" name="Genome Announc.">
        <title>Draft Genome Sequence of Terrimicrobium sacchariphilum NM-5T, a Facultative Anaerobic Soil Bacterium of the Class Spartobacteria.</title>
        <authorList>
            <person name="Qiu Y.L."/>
            <person name="Tourlousse D.M."/>
            <person name="Matsuura N."/>
            <person name="Ohashi A."/>
            <person name="Sekiguchi Y."/>
        </authorList>
    </citation>
    <scope>NUCLEOTIDE SEQUENCE [LARGE SCALE GENOMIC DNA]</scope>
    <source>
        <strain evidence="8">NM-5</strain>
    </source>
</reference>
<evidence type="ECO:0000256" key="4">
    <source>
        <dbReference type="PROSITE-ProRule" id="PRU00520"/>
    </source>
</evidence>
<dbReference type="Pfam" id="PF00708">
    <property type="entry name" value="Acylphosphatase"/>
    <property type="match status" value="1"/>
</dbReference>
<gene>
    <name evidence="7" type="ORF">TSACC_2177</name>
</gene>
<name>A0A146G2S4_TERSA</name>
<dbReference type="SUPFAM" id="SSF54975">
    <property type="entry name" value="Acylphosphatase/BLUF domain-like"/>
    <property type="match status" value="1"/>
</dbReference>
<dbReference type="PANTHER" id="PTHR47268:SF4">
    <property type="entry name" value="ACYLPHOSPHATASE"/>
    <property type="match status" value="1"/>
</dbReference>
<evidence type="ECO:0000313" key="8">
    <source>
        <dbReference type="Proteomes" id="UP000076023"/>
    </source>
</evidence>
<sequence length="90" mass="10070">MNATRVFYEGRVQGVGFRWTARKIAQGYDVTGLVRNLPDGRVELQVSGDDEEVNAFLTDIRDSVLSGHITTEQREKIALPNAFKGFQIIS</sequence>
<accession>A0A146G2S4</accession>
<keyword evidence="4" id="KW-0378">Hydrolase</keyword>
<comment type="similarity">
    <text evidence="1 5">Belongs to the acylphosphatase family.</text>
</comment>
<evidence type="ECO:0000259" key="6">
    <source>
        <dbReference type="PROSITE" id="PS51160"/>
    </source>
</evidence>
<dbReference type="InParanoid" id="A0A146G2S4"/>
<feature type="active site" evidence="4">
    <location>
        <position position="18"/>
    </location>
</feature>
<dbReference type="AlphaFoldDB" id="A0A146G2S4"/>
<evidence type="ECO:0000256" key="2">
    <source>
        <dbReference type="ARBA" id="ARBA00012150"/>
    </source>
</evidence>
<dbReference type="InterPro" id="IPR036046">
    <property type="entry name" value="Acylphosphatase-like_dom_sf"/>
</dbReference>
<dbReference type="FunCoup" id="A0A146G2S4">
    <property type="interactions" value="312"/>
</dbReference>
<comment type="catalytic activity">
    <reaction evidence="3 4">
        <text>an acyl phosphate + H2O = a carboxylate + phosphate + H(+)</text>
        <dbReference type="Rhea" id="RHEA:14965"/>
        <dbReference type="ChEBI" id="CHEBI:15377"/>
        <dbReference type="ChEBI" id="CHEBI:15378"/>
        <dbReference type="ChEBI" id="CHEBI:29067"/>
        <dbReference type="ChEBI" id="CHEBI:43474"/>
        <dbReference type="ChEBI" id="CHEBI:59918"/>
        <dbReference type="EC" id="3.6.1.7"/>
    </reaction>
</comment>
<dbReference type="GO" id="GO:0003998">
    <property type="term" value="F:acylphosphatase activity"/>
    <property type="evidence" value="ECO:0007669"/>
    <property type="project" value="UniProtKB-EC"/>
</dbReference>